<evidence type="ECO:0000259" key="12">
    <source>
        <dbReference type="PROSITE" id="PS50928"/>
    </source>
</evidence>
<reference evidence="13 14" key="1">
    <citation type="submission" date="2022-06" db="EMBL/GenBank/DDBJ databases">
        <title>Genomic Encyclopedia of Archaeal and Bacterial Type Strains, Phase II (KMG-II): from individual species to whole genera.</title>
        <authorList>
            <person name="Goeker M."/>
        </authorList>
    </citation>
    <scope>NUCLEOTIDE SEQUENCE [LARGE SCALE GENOMIC DNA]</scope>
    <source>
        <strain evidence="13 14">DSM 45037</strain>
    </source>
</reference>
<name>A0ABT1H171_9NOCA</name>
<feature type="transmembrane region" description="Helical" evidence="9">
    <location>
        <begin position="161"/>
        <end position="181"/>
    </location>
</feature>
<keyword evidence="7 9" id="KW-1133">Transmembrane helix</keyword>
<keyword evidence="4 10" id="KW-1003">Cell membrane</keyword>
<dbReference type="PROSITE" id="PS50928">
    <property type="entry name" value="ABC_TM1"/>
    <property type="match status" value="1"/>
</dbReference>
<dbReference type="InterPro" id="IPR051124">
    <property type="entry name" value="Phosphate_Transport_Permease"/>
</dbReference>
<feature type="transmembrane region" description="Helical" evidence="9">
    <location>
        <begin position="217"/>
        <end position="238"/>
    </location>
</feature>
<dbReference type="InterPro" id="IPR011864">
    <property type="entry name" value="Phosphate_PstC"/>
</dbReference>
<dbReference type="PANTHER" id="PTHR30425:SF1">
    <property type="entry name" value="PHOSPHATE TRANSPORT SYSTEM PERMEASE PROTEIN PSTC"/>
    <property type="match status" value="1"/>
</dbReference>
<feature type="region of interest" description="Disordered" evidence="11">
    <location>
        <begin position="1"/>
        <end position="56"/>
    </location>
</feature>
<evidence type="ECO:0000256" key="2">
    <source>
        <dbReference type="ARBA" id="ARBA00007069"/>
    </source>
</evidence>
<proteinExistence type="inferred from homology"/>
<comment type="function">
    <text evidence="10">Part of the binding-protein-dependent transport system for phosphate; probably responsible for the translocation of the substrate across the membrane.</text>
</comment>
<dbReference type="Proteomes" id="UP001205740">
    <property type="component" value="Unassembled WGS sequence"/>
</dbReference>
<evidence type="ECO:0000313" key="13">
    <source>
        <dbReference type="EMBL" id="MCP2160979.1"/>
    </source>
</evidence>
<comment type="similarity">
    <text evidence="2 10">Belongs to the binding-protein-dependent transport system permease family. CysTW subfamily.</text>
</comment>
<feature type="transmembrane region" description="Helical" evidence="9">
    <location>
        <begin position="73"/>
        <end position="96"/>
    </location>
</feature>
<dbReference type="EMBL" id="JAMTCG010000003">
    <property type="protein sequence ID" value="MCP2160979.1"/>
    <property type="molecule type" value="Genomic_DNA"/>
</dbReference>
<keyword evidence="3 9" id="KW-0813">Transport</keyword>
<organism evidence="13 14">
    <name type="scientific">Williamsia serinedens</name>
    <dbReference type="NCBI Taxonomy" id="391736"/>
    <lineage>
        <taxon>Bacteria</taxon>
        <taxon>Bacillati</taxon>
        <taxon>Actinomycetota</taxon>
        <taxon>Actinomycetes</taxon>
        <taxon>Mycobacteriales</taxon>
        <taxon>Nocardiaceae</taxon>
        <taxon>Williamsia</taxon>
    </lineage>
</organism>
<dbReference type="SUPFAM" id="SSF161098">
    <property type="entry name" value="MetI-like"/>
    <property type="match status" value="1"/>
</dbReference>
<evidence type="ECO:0000256" key="10">
    <source>
        <dbReference type="RuleBase" id="RU363054"/>
    </source>
</evidence>
<feature type="transmembrane region" description="Helical" evidence="9">
    <location>
        <begin position="116"/>
        <end position="149"/>
    </location>
</feature>
<dbReference type="CDD" id="cd06261">
    <property type="entry name" value="TM_PBP2"/>
    <property type="match status" value="1"/>
</dbReference>
<dbReference type="InterPro" id="IPR035906">
    <property type="entry name" value="MetI-like_sf"/>
</dbReference>
<keyword evidence="14" id="KW-1185">Reference proteome</keyword>
<evidence type="ECO:0000313" key="14">
    <source>
        <dbReference type="Proteomes" id="UP001205740"/>
    </source>
</evidence>
<gene>
    <name evidence="13" type="ORF">LX12_002166</name>
</gene>
<keyword evidence="5 10" id="KW-0592">Phosphate transport</keyword>
<dbReference type="Gene3D" id="1.10.3720.10">
    <property type="entry name" value="MetI-like"/>
    <property type="match status" value="1"/>
</dbReference>
<keyword evidence="6 9" id="KW-0812">Transmembrane</keyword>
<feature type="transmembrane region" description="Helical" evidence="9">
    <location>
        <begin position="264"/>
        <end position="285"/>
    </location>
</feature>
<evidence type="ECO:0000256" key="8">
    <source>
        <dbReference type="ARBA" id="ARBA00023136"/>
    </source>
</evidence>
<accession>A0ABT1H171</accession>
<dbReference type="InterPro" id="IPR000515">
    <property type="entry name" value="MetI-like"/>
</dbReference>
<feature type="transmembrane region" description="Helical" evidence="9">
    <location>
        <begin position="335"/>
        <end position="354"/>
    </location>
</feature>
<keyword evidence="8 9" id="KW-0472">Membrane</keyword>
<evidence type="ECO:0000256" key="5">
    <source>
        <dbReference type="ARBA" id="ARBA00022592"/>
    </source>
</evidence>
<comment type="caution">
    <text evidence="13">The sequence shown here is derived from an EMBL/GenBank/DDBJ whole genome shotgun (WGS) entry which is preliminary data.</text>
</comment>
<feature type="compositionally biased region" description="Basic and acidic residues" evidence="11">
    <location>
        <begin position="1"/>
        <end position="10"/>
    </location>
</feature>
<dbReference type="PANTHER" id="PTHR30425">
    <property type="entry name" value="PHOSPHATE TRANSPORT SYSTEM PERMEASE PROTEIN PST"/>
    <property type="match status" value="1"/>
</dbReference>
<dbReference type="Pfam" id="PF00528">
    <property type="entry name" value="BPD_transp_1"/>
    <property type="match status" value="1"/>
</dbReference>
<evidence type="ECO:0000256" key="1">
    <source>
        <dbReference type="ARBA" id="ARBA00004651"/>
    </source>
</evidence>
<evidence type="ECO:0000256" key="9">
    <source>
        <dbReference type="RuleBase" id="RU363032"/>
    </source>
</evidence>
<evidence type="ECO:0000256" key="6">
    <source>
        <dbReference type="ARBA" id="ARBA00022692"/>
    </source>
</evidence>
<sequence>MTEVHGDQLRAGRATADPEGSMTTSSLSGPDPMDGVIPGPIPTGDNADRPENGSGTVTRLGDRIFRTLSVGSGLLVSLIIGLIALFLIIQAVPALAKNSENFFTYTGTWVTDGDTLQFGILNLLYATVVVSVIALILAMPVSLGIAIFLTQYAPKRLVGPITYLVDLLAAVPSIVYGLWGILVLGPALVPVNTWLVGNLSFLPFFNEPTQVANMSTGGTMLTGGIVLAVMILPIITAVTREVFVQTPVGHREAALALGATKWEVVRVAILPFGFSGYISGSMLGLGRALGETMALLLIISTAGPLDFNLMESGETFATKIANNAAEFDSPLKTGAYISAGLALFVLTFVVNAAARSVVTRKAK</sequence>
<protein>
    <recommendedName>
        <fullName evidence="10">Phosphate transport system permease protein</fullName>
    </recommendedName>
</protein>
<evidence type="ECO:0000256" key="11">
    <source>
        <dbReference type="SAM" id="MobiDB-lite"/>
    </source>
</evidence>
<feature type="domain" description="ABC transmembrane type-1" evidence="12">
    <location>
        <begin position="124"/>
        <end position="354"/>
    </location>
</feature>
<evidence type="ECO:0000256" key="4">
    <source>
        <dbReference type="ARBA" id="ARBA00022475"/>
    </source>
</evidence>
<dbReference type="NCBIfam" id="TIGR02138">
    <property type="entry name" value="phosphate_pstC"/>
    <property type="match status" value="1"/>
</dbReference>
<comment type="subcellular location">
    <subcellularLocation>
        <location evidence="1 9">Cell membrane</location>
        <topology evidence="1 9">Multi-pass membrane protein</topology>
    </subcellularLocation>
</comment>
<evidence type="ECO:0000256" key="3">
    <source>
        <dbReference type="ARBA" id="ARBA00022448"/>
    </source>
</evidence>
<evidence type="ECO:0000256" key="7">
    <source>
        <dbReference type="ARBA" id="ARBA00022989"/>
    </source>
</evidence>